<feature type="compositionally biased region" description="Polar residues" evidence="6">
    <location>
        <begin position="225"/>
        <end position="238"/>
    </location>
</feature>
<evidence type="ECO:0000313" key="7">
    <source>
        <dbReference type="EMBL" id="OAX81736.1"/>
    </source>
</evidence>
<dbReference type="Proteomes" id="UP000091918">
    <property type="component" value="Unassembled WGS sequence"/>
</dbReference>
<dbReference type="GO" id="GO:0005654">
    <property type="term" value="C:nucleoplasm"/>
    <property type="evidence" value="ECO:0007669"/>
    <property type="project" value="UniProtKB-ARBA"/>
</dbReference>
<dbReference type="EMBL" id="LGUA01000419">
    <property type="protein sequence ID" value="OAX81736.1"/>
    <property type="molecule type" value="Genomic_DNA"/>
</dbReference>
<feature type="compositionally biased region" description="Low complexity" evidence="6">
    <location>
        <begin position="32"/>
        <end position="41"/>
    </location>
</feature>
<evidence type="ECO:0000256" key="4">
    <source>
        <dbReference type="ARBA" id="ARBA00023163"/>
    </source>
</evidence>
<evidence type="ECO:0000256" key="5">
    <source>
        <dbReference type="ARBA" id="ARBA00023242"/>
    </source>
</evidence>
<proteinExistence type="predicted"/>
<reference evidence="7 8" key="1">
    <citation type="submission" date="2015-07" db="EMBL/GenBank/DDBJ databases">
        <title>Emmonsia species relationships and genome sequence.</title>
        <authorList>
            <person name="Cuomo C.A."/>
            <person name="Schwartz I.S."/>
            <person name="Kenyon C."/>
            <person name="de Hoog G.S."/>
            <person name="Govender N.P."/>
            <person name="Botha A."/>
            <person name="Moreno L."/>
            <person name="de Vries M."/>
            <person name="Munoz J.F."/>
            <person name="Stielow J.B."/>
        </authorList>
    </citation>
    <scope>NUCLEOTIDE SEQUENCE [LARGE SCALE GENOMIC DNA]</scope>
    <source>
        <strain evidence="7 8">CBS 136260</strain>
    </source>
</reference>
<feature type="region of interest" description="Disordered" evidence="6">
    <location>
        <begin position="338"/>
        <end position="399"/>
    </location>
</feature>
<organism evidence="7 8">
    <name type="scientific">Emergomyces africanus</name>
    <dbReference type="NCBI Taxonomy" id="1955775"/>
    <lineage>
        <taxon>Eukaryota</taxon>
        <taxon>Fungi</taxon>
        <taxon>Dikarya</taxon>
        <taxon>Ascomycota</taxon>
        <taxon>Pezizomycotina</taxon>
        <taxon>Eurotiomycetes</taxon>
        <taxon>Eurotiomycetidae</taxon>
        <taxon>Onygenales</taxon>
        <taxon>Ajellomycetaceae</taxon>
        <taxon>Emergomyces</taxon>
    </lineage>
</organism>
<dbReference type="STRING" id="1658172.A0A1B7NY84"/>
<evidence type="ECO:0000313" key="8">
    <source>
        <dbReference type="Proteomes" id="UP000091918"/>
    </source>
</evidence>
<keyword evidence="4" id="KW-0804">Transcription</keyword>
<keyword evidence="2" id="KW-0678">Repressor</keyword>
<sequence length="519" mass="57689">MPMAYSPSPVSPNMASGPSHAMSPAQPHIMTSNARNRSRSPPSNPQPVSKRDKRRSALQDKVHDLTETFSNERDYQFRKQVHDLQNEMTLIANSQLYDTEPLSDSPETISKLVEQLSAAGHLVPETIPSGKWYANFVQEMNQTKEERDLELAILMNRHRDQFSRIKREHDFKIQFAHQECAKLGETIRERLVMSISQKKNRLMKEKEQLDLADTNALLLHPNQFSIANPSSPGGLQSNRKTRHTRHRVEVDDMGNGIGSETTHKRKRKGPIDDDFGSPARDGGMSTPADRTKARMTQHQNAASYHISSLFTEKELAMHSNSVHVAALHFLAASKKAKQSSTSGTNGQNAAADGDDLASSGGDAGSGQEDASAAPEMERTASQGYHTTRSTRNTGPSGLTLLGELADKAATRPNLPYFILGNYHARPNGSGSAPPPPPLMPDEIEDDLARIERLSSKPRGWIDTRLVNELVDATHEHEHEHEEIMDGFFLESSERFGSLHPDFPAQMDVHLVRLYPRKDA</sequence>
<evidence type="ECO:0008006" key="9">
    <source>
        <dbReference type="Google" id="ProtNLM"/>
    </source>
</evidence>
<feature type="compositionally biased region" description="Polar residues" evidence="6">
    <location>
        <begin position="379"/>
        <end position="396"/>
    </location>
</feature>
<dbReference type="GO" id="GO:0010468">
    <property type="term" value="P:regulation of gene expression"/>
    <property type="evidence" value="ECO:0007669"/>
    <property type="project" value="UniProtKB-ARBA"/>
</dbReference>
<keyword evidence="8" id="KW-1185">Reference proteome</keyword>
<dbReference type="PANTHER" id="PTHR21964">
    <property type="entry name" value="BREAST CANCER METASTASIS-SUPPRESSOR 1"/>
    <property type="match status" value="1"/>
</dbReference>
<dbReference type="OrthoDB" id="70376at2759"/>
<name>A0A1B7NY84_9EURO</name>
<accession>A0A1B7NY84</accession>
<evidence type="ECO:0000256" key="1">
    <source>
        <dbReference type="ARBA" id="ARBA00004123"/>
    </source>
</evidence>
<keyword evidence="3" id="KW-0805">Transcription regulation</keyword>
<feature type="region of interest" description="Disordered" evidence="6">
    <location>
        <begin position="1"/>
        <end position="60"/>
    </location>
</feature>
<comment type="caution">
    <text evidence="7">The sequence shown here is derived from an EMBL/GenBank/DDBJ whole genome shotgun (WGS) entry which is preliminary data.</text>
</comment>
<evidence type="ECO:0000256" key="6">
    <source>
        <dbReference type="SAM" id="MobiDB-lite"/>
    </source>
</evidence>
<dbReference type="InterPro" id="IPR013907">
    <property type="entry name" value="Sds3"/>
</dbReference>
<comment type="subcellular location">
    <subcellularLocation>
        <location evidence="1">Nucleus</location>
    </subcellularLocation>
</comment>
<feature type="compositionally biased region" description="Low complexity" evidence="6">
    <location>
        <begin position="356"/>
        <end position="373"/>
    </location>
</feature>
<dbReference type="AlphaFoldDB" id="A0A1B7NY84"/>
<protein>
    <recommendedName>
        <fullName evidence="9">Deacetylase complex subunit Sds3</fullName>
    </recommendedName>
</protein>
<dbReference type="Pfam" id="PF08598">
    <property type="entry name" value="Sds3"/>
    <property type="match status" value="1"/>
</dbReference>
<gene>
    <name evidence="7" type="ORF">ACJ72_03921</name>
</gene>
<keyword evidence="5" id="KW-0539">Nucleus</keyword>
<evidence type="ECO:0000256" key="2">
    <source>
        <dbReference type="ARBA" id="ARBA00022491"/>
    </source>
</evidence>
<dbReference type="SMART" id="SM01401">
    <property type="entry name" value="Sds3"/>
    <property type="match status" value="1"/>
</dbReference>
<feature type="region of interest" description="Disordered" evidence="6">
    <location>
        <begin position="225"/>
        <end position="299"/>
    </location>
</feature>
<evidence type="ECO:0000256" key="3">
    <source>
        <dbReference type="ARBA" id="ARBA00023015"/>
    </source>
</evidence>